<gene>
    <name evidence="2" type="ORF">ABLG96_01995</name>
</gene>
<dbReference type="InterPro" id="IPR029039">
    <property type="entry name" value="Flavoprotein-like_sf"/>
</dbReference>
<dbReference type="PANTHER" id="PTHR43741:SF4">
    <property type="entry name" value="FMN-DEPENDENT NADH:QUINONE OXIDOREDUCTASE"/>
    <property type="match status" value="1"/>
</dbReference>
<sequence>MSTLFRLDASIRTEGSVTRAVADTIQTEVLERLGRADVTRRDVGLAPIDAAGWATAAFAGYTPADQRTTEQTAALRLSEQLADEVVDADVLLFAVPMYNFGVSQHFKAWVDQVIADPRLGPGSTTLAGRPAFLVTARGGGYGAGTPREGWDHATGWMRRILADVWQLDLDVVETELTLAEVTPQMESLRELARAQLAESHETARTVGRAVTLKLAPVA</sequence>
<name>A0AAU8DS17_9ACTN</name>
<dbReference type="Gene3D" id="3.40.50.360">
    <property type="match status" value="1"/>
</dbReference>
<dbReference type="SUPFAM" id="SSF52218">
    <property type="entry name" value="Flavoproteins"/>
    <property type="match status" value="1"/>
</dbReference>
<dbReference type="InterPro" id="IPR003680">
    <property type="entry name" value="Flavodoxin_fold"/>
</dbReference>
<dbReference type="RefSeq" id="WP_353649756.1">
    <property type="nucleotide sequence ID" value="NZ_CP159218.1"/>
</dbReference>
<dbReference type="EMBL" id="CP159218">
    <property type="protein sequence ID" value="XCG64143.1"/>
    <property type="molecule type" value="Genomic_DNA"/>
</dbReference>
<organism evidence="2">
    <name type="scientific">Nakamurella sp. A5-74</name>
    <dbReference type="NCBI Taxonomy" id="3158264"/>
    <lineage>
        <taxon>Bacteria</taxon>
        <taxon>Bacillati</taxon>
        <taxon>Actinomycetota</taxon>
        <taxon>Actinomycetes</taxon>
        <taxon>Nakamurellales</taxon>
        <taxon>Nakamurellaceae</taxon>
        <taxon>Nakamurella</taxon>
    </lineage>
</organism>
<feature type="domain" description="Flavodoxin-like fold" evidence="1">
    <location>
        <begin position="4"/>
        <end position="163"/>
    </location>
</feature>
<dbReference type="PANTHER" id="PTHR43741">
    <property type="entry name" value="FMN-DEPENDENT NADH-AZOREDUCTASE 1"/>
    <property type="match status" value="1"/>
</dbReference>
<dbReference type="Pfam" id="PF02525">
    <property type="entry name" value="Flavodoxin_2"/>
    <property type="match status" value="1"/>
</dbReference>
<dbReference type="AlphaFoldDB" id="A0AAU8DS17"/>
<evidence type="ECO:0000259" key="1">
    <source>
        <dbReference type="Pfam" id="PF02525"/>
    </source>
</evidence>
<dbReference type="InterPro" id="IPR050104">
    <property type="entry name" value="FMN-dep_NADH:Q_OxRdtase_AzoR1"/>
</dbReference>
<accession>A0AAU8DS17</accession>
<proteinExistence type="predicted"/>
<reference evidence="2" key="1">
    <citation type="submission" date="2024-05" db="EMBL/GenBank/DDBJ databases">
        <authorList>
            <person name="Cai S.Y."/>
            <person name="Jin L.M."/>
            <person name="Li H.R."/>
        </authorList>
    </citation>
    <scope>NUCLEOTIDE SEQUENCE</scope>
    <source>
        <strain evidence="2">A5-74</strain>
    </source>
</reference>
<protein>
    <submittedName>
        <fullName evidence="2">NAD(P)H-dependent oxidoreductase</fullName>
    </submittedName>
</protein>
<evidence type="ECO:0000313" key="2">
    <source>
        <dbReference type="EMBL" id="XCG64143.1"/>
    </source>
</evidence>